<reference evidence="3 4" key="1">
    <citation type="submission" date="2024-06" db="EMBL/GenBank/DDBJ databases">
        <title>A chromosome-level genome assembly of beet webworm, Loxostege sticticalis.</title>
        <authorList>
            <person name="Zhang Y."/>
        </authorList>
    </citation>
    <scope>NUCLEOTIDE SEQUENCE [LARGE SCALE GENOMIC DNA]</scope>
    <source>
        <strain evidence="3">AQ026</strain>
        <tissue evidence="3">Whole body</tissue>
    </source>
</reference>
<proteinExistence type="predicted"/>
<feature type="domain" description="Spaetzle" evidence="2">
    <location>
        <begin position="93"/>
        <end position="185"/>
    </location>
</feature>
<organism evidence="3 4">
    <name type="scientific">Loxostege sticticalis</name>
    <name type="common">Beet webworm moth</name>
    <dbReference type="NCBI Taxonomy" id="481309"/>
    <lineage>
        <taxon>Eukaryota</taxon>
        <taxon>Metazoa</taxon>
        <taxon>Ecdysozoa</taxon>
        <taxon>Arthropoda</taxon>
        <taxon>Hexapoda</taxon>
        <taxon>Insecta</taxon>
        <taxon>Pterygota</taxon>
        <taxon>Neoptera</taxon>
        <taxon>Endopterygota</taxon>
        <taxon>Lepidoptera</taxon>
        <taxon>Glossata</taxon>
        <taxon>Ditrysia</taxon>
        <taxon>Pyraloidea</taxon>
        <taxon>Crambidae</taxon>
        <taxon>Pyraustinae</taxon>
        <taxon>Loxostege</taxon>
    </lineage>
</organism>
<feature type="signal peptide" evidence="1">
    <location>
        <begin position="1"/>
        <end position="17"/>
    </location>
</feature>
<dbReference type="Pfam" id="PF16077">
    <property type="entry name" value="Spaetzle"/>
    <property type="match status" value="1"/>
</dbReference>
<dbReference type="InterPro" id="IPR029034">
    <property type="entry name" value="Cystine-knot_cytokine"/>
</dbReference>
<dbReference type="Gene3D" id="2.10.90.10">
    <property type="entry name" value="Cystine-knot cytokines"/>
    <property type="match status" value="1"/>
</dbReference>
<evidence type="ECO:0000313" key="3">
    <source>
        <dbReference type="EMBL" id="KAL0882138.1"/>
    </source>
</evidence>
<evidence type="ECO:0000256" key="1">
    <source>
        <dbReference type="SAM" id="SignalP"/>
    </source>
</evidence>
<dbReference type="SUPFAM" id="SSF57501">
    <property type="entry name" value="Cystine-knot cytokines"/>
    <property type="match status" value="1"/>
</dbReference>
<protein>
    <recommendedName>
        <fullName evidence="2">Spaetzle domain-containing protein</fullName>
    </recommendedName>
</protein>
<comment type="caution">
    <text evidence="3">The sequence shown here is derived from an EMBL/GenBank/DDBJ whole genome shotgun (WGS) entry which is preliminary data.</text>
</comment>
<dbReference type="InterPro" id="IPR032104">
    <property type="entry name" value="Spaetzle"/>
</dbReference>
<name>A0ABR3I0B3_LOXSC</name>
<sequence>MYGKAVVFLVSIASISARTTNMLLETEMPPSCYGKSYCFEKTEKYPQKLIDNIIAKLDPPVVEGEGGMSIAHRDDQDAEHGCERRVIFEPIFEILDKDSNVRYVVQSDRFTQKIRTEACVHPGRITSANWASHAAYLEKSHIQDYNISCVEKRIDYSFLALSLDGNSLEDVDVQGGVPVCCSCRISKL</sequence>
<evidence type="ECO:0000313" key="4">
    <source>
        <dbReference type="Proteomes" id="UP001549920"/>
    </source>
</evidence>
<evidence type="ECO:0000259" key="2">
    <source>
        <dbReference type="Pfam" id="PF16077"/>
    </source>
</evidence>
<keyword evidence="1" id="KW-0732">Signal</keyword>
<accession>A0ABR3I0B3</accession>
<dbReference type="Proteomes" id="UP001549920">
    <property type="component" value="Unassembled WGS sequence"/>
</dbReference>
<dbReference type="EMBL" id="JBEUOH010000010">
    <property type="protein sequence ID" value="KAL0882138.1"/>
    <property type="molecule type" value="Genomic_DNA"/>
</dbReference>
<feature type="chain" id="PRO_5045201736" description="Spaetzle domain-containing protein" evidence="1">
    <location>
        <begin position="18"/>
        <end position="188"/>
    </location>
</feature>
<gene>
    <name evidence="3" type="ORF">ABMA27_000698</name>
</gene>
<keyword evidence="4" id="KW-1185">Reference proteome</keyword>